<dbReference type="Gene3D" id="3.80.10.10">
    <property type="entry name" value="Ribonuclease Inhibitor"/>
    <property type="match status" value="1"/>
</dbReference>
<dbReference type="SUPFAM" id="SSF53383">
    <property type="entry name" value="PLP-dependent transferases"/>
    <property type="match status" value="1"/>
</dbReference>
<evidence type="ECO:0000313" key="7">
    <source>
        <dbReference type="Proteomes" id="UP001215151"/>
    </source>
</evidence>
<evidence type="ECO:0000313" key="6">
    <source>
        <dbReference type="EMBL" id="KAJ8468804.1"/>
    </source>
</evidence>
<dbReference type="PANTHER" id="PTHR42735">
    <property type="match status" value="1"/>
</dbReference>
<dbReference type="Pfam" id="PF21391">
    <property type="entry name" value="tyr_de_CO2_C"/>
    <property type="match status" value="1"/>
</dbReference>
<sequence length="1516" mass="167400">MLDKPKQVPFRKSSHNAISAAFLGPVAENFRVLQELLLGALTDHADMRESYESSDGAFITSSIRDSPEYRDAINVLRAQAQNISTLLNTTSVPFFSVRYTAHMVMEPSMPSIVGSMIAMLFNQNNVTMEVSPATTCIEVQVGEQLCSMLGYTTRDGVSPWGQIVAGGTVANIESMWAARNLKFYAFSVHAAMTQGDKPLEFMANDFTVTTCDEPNTPQLLSKLTPWQLLNLTPDVVLDIPRQLASQFGITSDFLGEVLEPYLVQTMGKEKIKKMYNIDDEPLCFVPSTKHYSWPKAAALVGIGRENCVNVKVDINARIDIDALTTALQDCVDEKRAVYVVVAIIGSTEEGSVDPLDQILALKPKFAKQGLSFLVHADAAWGGYYASMIRERPAPARLSPQINPNRDFVPSITLRKSTVAQLEALAHTDSITIDPHKAGYIPYPAGALCYRDSRMPLLLTWSAPYIGDRGGNGGSIGTCGIQGSKPGAAAVACFLHHCVLGLYKEGHGALLGEVSFTCRRIAAHWSAMSTDTTSFIVVPFNPVNESDKELIRERILEKSNEEIVDDPQAFKVLCELGSDLNINAFACNFRINGRVNDDVEEANYLNNRVYSRFSTPPPESQIDIKTVPLFLSATIFRQNDYGDCVKNFQARLQLETDSGQDLFVLRNAVMSPFQSAGNYVLRLAESFKAGLEEEVKYVVARNTLSPQIHTFIMQGHEALYLVYRPLFHHANGRQQLILAARFSDPAQASIYKELQHDNPGLTFELSTDNETTVGDILSCRRLVGSVAGRPLLAMLMSSVEITITSVIKDRPLNSRWRDSAYPASYTPFYLYGTLSEKHIDHMLLRAPNAQISSDMVTLDCTPPLTPGQLVQGVIARLNRPEAPMQPLVADAARLFEPGASFDVAIYADSKLAKASGPGLSQGGAQIATGKLTLGQAVFYDADRINTADFADGPRVSAYMTGSTAIEPSVQKEWRTLVGDALGFGKSTAGKAGARKFNPRFRFVLKDYAASARMALDEGEEVSYLHLHSSKRFDKLRARLPMAQGIIVACPLAAPRAARLTSLQRALHYNPQHHPTRSLREAQRKIVWPSMSESTSMALPLDVVYHIAHILEDDPLTLRHIALTSHSLLSCARVSLYRRVTLSGLAFHRAELLSGTLQANPELGSLVKSLRLSRLLRHDPSTKRASERSSLTSEFLPFHLLLNLQSLELHWVEMRRGIDDLVAIIGSLPRLERLVCDTLMQDITETTVVPLLRYHPVSPASPGVPPRFPILRELTIKHGSWTHWAFAGRLLLSHRGSIEQLQSITISFGSTGEALLWVPIIRTAGPRLRTVSISITDSPVRLHGLEGGSNVLSEIHAYPSRHAYVFDNLSHCPALRTLHVKYYPDTVGPTDTSQSDGPIDALCEVLERHPPPWPSLKRLELWLVDRQDGTVPVSDQLCARLARALADRTRFPDFGTLVLRIQPQFWIPRPGVWSLRSVSSQIDRTAIVERWKQAFGAFERLQGVALDVAMLHSPGAQG</sequence>
<dbReference type="InterPro" id="IPR032675">
    <property type="entry name" value="LRR_dom_sf"/>
</dbReference>
<dbReference type="GO" id="GO:0019752">
    <property type="term" value="P:carboxylic acid metabolic process"/>
    <property type="evidence" value="ECO:0007669"/>
    <property type="project" value="InterPro"/>
</dbReference>
<evidence type="ECO:0000256" key="1">
    <source>
        <dbReference type="ARBA" id="ARBA00001933"/>
    </source>
</evidence>
<dbReference type="Pfam" id="PF00282">
    <property type="entry name" value="Pyridoxal_deC"/>
    <property type="match status" value="2"/>
</dbReference>
<keyword evidence="2 4" id="KW-0663">Pyridoxal phosphate</keyword>
<gene>
    <name evidence="6" type="ORF">ONZ51_g9405</name>
</gene>
<reference evidence="6" key="1">
    <citation type="submission" date="2022-11" db="EMBL/GenBank/DDBJ databases">
        <title>Genome Sequence of Cubamyces cubensis.</title>
        <authorList>
            <person name="Buettner E."/>
        </authorList>
    </citation>
    <scope>NUCLEOTIDE SEQUENCE</scope>
    <source>
        <strain evidence="6">MPL-01</strain>
    </source>
</reference>
<dbReference type="GO" id="GO:0016830">
    <property type="term" value="F:carbon-carbon lyase activity"/>
    <property type="evidence" value="ECO:0007669"/>
    <property type="project" value="InterPro"/>
</dbReference>
<evidence type="ECO:0000256" key="2">
    <source>
        <dbReference type="ARBA" id="ARBA00022898"/>
    </source>
</evidence>
<dbReference type="Proteomes" id="UP001215151">
    <property type="component" value="Unassembled WGS sequence"/>
</dbReference>
<organism evidence="6 7">
    <name type="scientific">Trametes cubensis</name>
    <dbReference type="NCBI Taxonomy" id="1111947"/>
    <lineage>
        <taxon>Eukaryota</taxon>
        <taxon>Fungi</taxon>
        <taxon>Dikarya</taxon>
        <taxon>Basidiomycota</taxon>
        <taxon>Agaricomycotina</taxon>
        <taxon>Agaricomycetes</taxon>
        <taxon>Polyporales</taxon>
        <taxon>Polyporaceae</taxon>
        <taxon>Trametes</taxon>
    </lineage>
</organism>
<feature type="modified residue" description="N6-(pyridoxal phosphate)lysine" evidence="4">
    <location>
        <position position="436"/>
    </location>
</feature>
<dbReference type="GO" id="GO:0030170">
    <property type="term" value="F:pyridoxal phosphate binding"/>
    <property type="evidence" value="ECO:0007669"/>
    <property type="project" value="InterPro"/>
</dbReference>
<proteinExistence type="predicted"/>
<evidence type="ECO:0000256" key="4">
    <source>
        <dbReference type="PIRSR" id="PIRSR602129-50"/>
    </source>
</evidence>
<evidence type="ECO:0000256" key="3">
    <source>
        <dbReference type="ARBA" id="ARBA00023239"/>
    </source>
</evidence>
<keyword evidence="3" id="KW-0456">Lyase</keyword>
<dbReference type="InterPro" id="IPR050477">
    <property type="entry name" value="GrpII_AminoAcid_Decarb"/>
</dbReference>
<dbReference type="Gene3D" id="3.40.640.10">
    <property type="entry name" value="Type I PLP-dependent aspartate aminotransferase-like (Major domain)"/>
    <property type="match status" value="1"/>
</dbReference>
<dbReference type="InterPro" id="IPR049373">
    <property type="entry name" value="TyrDC_C"/>
</dbReference>
<accession>A0AAD7TNY9</accession>
<dbReference type="InterPro" id="IPR015424">
    <property type="entry name" value="PyrdxlP-dep_Trfase"/>
</dbReference>
<comment type="cofactor">
    <cofactor evidence="1 4">
        <name>pyridoxal 5'-phosphate</name>
        <dbReference type="ChEBI" id="CHEBI:597326"/>
    </cofactor>
</comment>
<comment type="caution">
    <text evidence="6">The sequence shown here is derived from an EMBL/GenBank/DDBJ whole genome shotgun (WGS) entry which is preliminary data.</text>
</comment>
<dbReference type="InterPro" id="IPR015421">
    <property type="entry name" value="PyrdxlP-dep_Trfase_major"/>
</dbReference>
<evidence type="ECO:0000259" key="5">
    <source>
        <dbReference type="Pfam" id="PF21391"/>
    </source>
</evidence>
<name>A0AAD7TNY9_9APHY</name>
<dbReference type="PANTHER" id="PTHR42735:SF4">
    <property type="entry name" value="PYRIDOXAL PHOSPHATE-DEPENDENT DECARBOXYLASE FAMILY PROTEIN"/>
    <property type="match status" value="1"/>
</dbReference>
<dbReference type="InterPro" id="IPR002129">
    <property type="entry name" value="PyrdxlP-dep_de-COase"/>
</dbReference>
<dbReference type="EMBL" id="JAPEVG010000320">
    <property type="protein sequence ID" value="KAJ8468804.1"/>
    <property type="molecule type" value="Genomic_DNA"/>
</dbReference>
<feature type="domain" description="L-tyrosine decarboxylase C-terminal" evidence="5">
    <location>
        <begin position="587"/>
        <end position="692"/>
    </location>
</feature>
<keyword evidence="7" id="KW-1185">Reference proteome</keyword>
<protein>
    <recommendedName>
        <fullName evidence="5">L-tyrosine decarboxylase C-terminal domain-containing protein</fullName>
    </recommendedName>
</protein>